<proteinExistence type="predicted"/>
<keyword evidence="1" id="KW-0732">Signal</keyword>
<feature type="domain" description="Outer membrane protein beta-barrel" evidence="2">
    <location>
        <begin position="383"/>
        <end position="737"/>
    </location>
</feature>
<feature type="chain" id="PRO_5007462055" description="Outer membrane protein beta-barrel domain-containing protein" evidence="1">
    <location>
        <begin position="26"/>
        <end position="764"/>
    </location>
</feature>
<dbReference type="InterPro" id="IPR008969">
    <property type="entry name" value="CarboxyPept-like_regulatory"/>
</dbReference>
<evidence type="ECO:0000313" key="4">
    <source>
        <dbReference type="Proteomes" id="UP000070224"/>
    </source>
</evidence>
<evidence type="ECO:0000259" key="2">
    <source>
        <dbReference type="Pfam" id="PF14905"/>
    </source>
</evidence>
<dbReference type="SUPFAM" id="SSF56935">
    <property type="entry name" value="Porins"/>
    <property type="match status" value="1"/>
</dbReference>
<reference evidence="4" key="1">
    <citation type="submission" date="2016-01" db="EMBL/GenBank/DDBJ databases">
        <authorList>
            <person name="Mitreva M."/>
            <person name="Pepin K.H."/>
            <person name="Mihindukulasuriya K.A."/>
            <person name="Fulton R."/>
            <person name="Fronick C."/>
            <person name="O'Laughlin M."/>
            <person name="Miner T."/>
            <person name="Herter B."/>
            <person name="Rosa B.A."/>
            <person name="Cordes M."/>
            <person name="Tomlinson C."/>
            <person name="Wollam A."/>
            <person name="Palsikar V.B."/>
            <person name="Mardis E.R."/>
            <person name="Wilson R.K."/>
        </authorList>
    </citation>
    <scope>NUCLEOTIDE SEQUENCE [LARGE SCALE GENOMIC DNA]</scope>
    <source>
        <strain evidence="4">KA00683</strain>
    </source>
</reference>
<feature type="signal peptide" evidence="1">
    <location>
        <begin position="1"/>
        <end position="25"/>
    </location>
</feature>
<accession>A0A134AYI4</accession>
<sequence length="764" mass="85765">MKTLTKCFLLLVVLLCSEQILLAQAIKGTVVDAEGKPIELAHVIARKRADSTFVAGCLTDAQGRFAFEALSATEHILTAKCIGYKARTIAAQSVCNIILEGDATELSEVVVLSSYVKRSPSGDLSVRIQGNPIAKGKSLIETLRYIQGVEVLSGNILVNGKDHTIIYLGDRKITAEQLRSIPTNMVKHIEVIPNAGASFGQEAQGGIVRVTLRQKEGLIGAIGLTAQADGEGFVDAILTPTLQYQLGKLSVCNNLKLGSGNYRTRYKRQDNYGTHHVDRKFHSDKESLALLENLALQYQLTPTQSLQVYGGLYLIKDRINQTNHNGQLLSLRQKTQSSFIEGNAGLLYRANLNVGKNSSFSTKVEYLSQSNSDHIDYELNTHDENELRQRLSYLYVEPRLELKSSKGSSVNLGIRFSRLRDRNEMSGITSTILTQVKQQDFQISGGDFAPWIEYSRMIGQRAFVQVGLTYQLTDMKYSDYLNRLASINNRYSGLYPNVQLQYMLNPQKQSGISIAYRRDYSLPNYGYYSPVAVYQNEKLYSIGNQNLKEETFHSVEANYYFNPNWILTYRLKSGANIIHLLAHRDPTQPDVVYTRPENSGTSLQHYTSLSYTASVSDFWQTNNRVFVRHNTEKSPGQTVSSAWLGWSATQQFRLSNTMGLTLSATGQTAEKHLSHEVGLRYDIDAGVYMSLLNDRLQINLGVLNLIHNRAVMRIKTDFAELERMDLSPRRRLKLSVTWHFSSGDKIKRSSSRTVNSPTRETPTL</sequence>
<dbReference type="InterPro" id="IPR041700">
    <property type="entry name" value="OMP_b-brl_3"/>
</dbReference>
<dbReference type="RefSeq" id="WP_060936200.1">
    <property type="nucleotide sequence ID" value="NZ_KQ960466.1"/>
</dbReference>
<dbReference type="Gene3D" id="2.60.40.1120">
    <property type="entry name" value="Carboxypeptidase-like, regulatory domain"/>
    <property type="match status" value="1"/>
</dbReference>
<protein>
    <recommendedName>
        <fullName evidence="2">Outer membrane protein beta-barrel domain-containing protein</fullName>
    </recommendedName>
</protein>
<gene>
    <name evidence="3" type="ORF">HMPREF3185_02223</name>
</gene>
<name>A0A134AYI4_9PORP</name>
<dbReference type="Proteomes" id="UP000070224">
    <property type="component" value="Unassembled WGS sequence"/>
</dbReference>
<dbReference type="AlphaFoldDB" id="A0A134AYI4"/>
<keyword evidence="4" id="KW-1185">Reference proteome</keyword>
<dbReference type="EMBL" id="LSDK01000154">
    <property type="protein sequence ID" value="KXB72740.1"/>
    <property type="molecule type" value="Genomic_DNA"/>
</dbReference>
<dbReference type="Pfam" id="PF13620">
    <property type="entry name" value="CarboxypepD_reg"/>
    <property type="match status" value="1"/>
</dbReference>
<dbReference type="OrthoDB" id="1077118at2"/>
<organism evidence="3 4">
    <name type="scientific">Porphyromonas somerae</name>
    <dbReference type="NCBI Taxonomy" id="322095"/>
    <lineage>
        <taxon>Bacteria</taxon>
        <taxon>Pseudomonadati</taxon>
        <taxon>Bacteroidota</taxon>
        <taxon>Bacteroidia</taxon>
        <taxon>Bacteroidales</taxon>
        <taxon>Porphyromonadaceae</taxon>
        <taxon>Porphyromonas</taxon>
    </lineage>
</organism>
<dbReference type="PATRIC" id="fig|322095.3.peg.2203"/>
<evidence type="ECO:0000313" key="3">
    <source>
        <dbReference type="EMBL" id="KXB72740.1"/>
    </source>
</evidence>
<dbReference type="SUPFAM" id="SSF49464">
    <property type="entry name" value="Carboxypeptidase regulatory domain-like"/>
    <property type="match status" value="1"/>
</dbReference>
<dbReference type="STRING" id="322095.HMPREF3185_02223"/>
<comment type="caution">
    <text evidence="3">The sequence shown here is derived from an EMBL/GenBank/DDBJ whole genome shotgun (WGS) entry which is preliminary data.</text>
</comment>
<evidence type="ECO:0000256" key="1">
    <source>
        <dbReference type="SAM" id="SignalP"/>
    </source>
</evidence>
<dbReference type="Pfam" id="PF14905">
    <property type="entry name" value="OMP_b-brl_3"/>
    <property type="match status" value="1"/>
</dbReference>